<feature type="region of interest" description="Disordered" evidence="1">
    <location>
        <begin position="1"/>
        <end position="20"/>
    </location>
</feature>
<evidence type="ECO:0000313" key="2">
    <source>
        <dbReference type="EMBL" id="WPL16406.1"/>
    </source>
</evidence>
<dbReference type="EMBL" id="CP121472">
    <property type="protein sequence ID" value="WPL16406.1"/>
    <property type="molecule type" value="Genomic_DNA"/>
</dbReference>
<organism evidence="2 3">
    <name type="scientific">Thiorhodovibrio winogradskyi</name>
    <dbReference type="NCBI Taxonomy" id="77007"/>
    <lineage>
        <taxon>Bacteria</taxon>
        <taxon>Pseudomonadati</taxon>
        <taxon>Pseudomonadota</taxon>
        <taxon>Gammaproteobacteria</taxon>
        <taxon>Chromatiales</taxon>
        <taxon>Chromatiaceae</taxon>
        <taxon>Thiorhodovibrio</taxon>
    </lineage>
</organism>
<evidence type="ECO:0000313" key="3">
    <source>
        <dbReference type="Proteomes" id="UP001432180"/>
    </source>
</evidence>
<dbReference type="Proteomes" id="UP001432180">
    <property type="component" value="Chromosome"/>
</dbReference>
<gene>
    <name evidence="2" type="ORF">Thiowin_01360</name>
</gene>
<proteinExistence type="predicted"/>
<protein>
    <submittedName>
        <fullName evidence="2">Uncharacterized protein</fullName>
    </submittedName>
</protein>
<evidence type="ECO:0000256" key="1">
    <source>
        <dbReference type="SAM" id="MobiDB-lite"/>
    </source>
</evidence>
<reference evidence="2 3" key="1">
    <citation type="journal article" date="2023" name="Microorganisms">
        <title>Thiorhodovibrio frisius and Trv. litoralis spp. nov., Two Novel Members from a Clade of Fastidious Purple Sulfur Bacteria That Exhibit Unique Red-Shifted Light-Harvesting Capabilities.</title>
        <authorList>
            <person name="Methner A."/>
            <person name="Kuzyk S.B."/>
            <person name="Petersen J."/>
            <person name="Bauer S."/>
            <person name="Brinkmann H."/>
            <person name="Sichau K."/>
            <person name="Wanner G."/>
            <person name="Wolf J."/>
            <person name="Neumann-Schaal M."/>
            <person name="Henke P."/>
            <person name="Tank M."/>
            <person name="Sproer C."/>
            <person name="Bunk B."/>
            <person name="Overmann J."/>
        </authorList>
    </citation>
    <scope>NUCLEOTIDE SEQUENCE [LARGE SCALE GENOMIC DNA]</scope>
    <source>
        <strain evidence="2 3">DSM 6702</strain>
    </source>
</reference>
<sequence>MSPMALISSSPSDSRVPSEFHGELGNQGDGVFTGAAITLSIVAVVAKYKGQICVIQHFNRPSKQPAASRQFQRNSFLGALTPAGCRNLVVTIEGLETAIEALMDKAKLGGGLHAAPIFHISASETRLVT</sequence>
<keyword evidence="3" id="KW-1185">Reference proteome</keyword>
<accession>A0ABZ0S8D7</accession>
<name>A0ABZ0S8D7_9GAMM</name>